<dbReference type="InterPro" id="IPR018108">
    <property type="entry name" value="MCP_transmembrane"/>
</dbReference>
<evidence type="ECO:0000256" key="7">
    <source>
        <dbReference type="ARBA" id="ARBA00023128"/>
    </source>
</evidence>
<evidence type="ECO:0000256" key="1">
    <source>
        <dbReference type="ARBA" id="ARBA00004448"/>
    </source>
</evidence>
<feature type="region of interest" description="Disordered" evidence="11">
    <location>
        <begin position="191"/>
        <end position="238"/>
    </location>
</feature>
<evidence type="ECO:0000313" key="12">
    <source>
        <dbReference type="EMBL" id="POY70316.1"/>
    </source>
</evidence>
<evidence type="ECO:0000256" key="8">
    <source>
        <dbReference type="ARBA" id="ARBA00023136"/>
    </source>
</evidence>
<dbReference type="PANTHER" id="PTHR45829:SF4">
    <property type="entry name" value="MITOCHONDRIAL CARRIER PROTEIN RIM2"/>
    <property type="match status" value="1"/>
</dbReference>
<evidence type="ECO:0000256" key="2">
    <source>
        <dbReference type="ARBA" id="ARBA00022448"/>
    </source>
</evidence>
<dbReference type="Proteomes" id="UP000237144">
    <property type="component" value="Unassembled WGS sequence"/>
</dbReference>
<dbReference type="Gene3D" id="1.50.40.10">
    <property type="entry name" value="Mitochondrial carrier domain"/>
    <property type="match status" value="2"/>
</dbReference>
<evidence type="ECO:0000256" key="6">
    <source>
        <dbReference type="ARBA" id="ARBA00022989"/>
    </source>
</evidence>
<dbReference type="InterPro" id="IPR049562">
    <property type="entry name" value="SLC25A33/36-like"/>
</dbReference>
<dbReference type="PROSITE" id="PS50920">
    <property type="entry name" value="SOLCAR"/>
    <property type="match status" value="3"/>
</dbReference>
<dbReference type="EMBL" id="PJQD01000122">
    <property type="protein sequence ID" value="POY70316.1"/>
    <property type="molecule type" value="Genomic_DNA"/>
</dbReference>
<sequence length="424" mass="46030">MTRLPPPHPTNPAIQVPVDEPLRTTSRPAAIRTKRSKPPPAVHLVAGGIGGMCGAIVTAPLDVVKTRLQSNLFQTQQTTTATPAGKAVHRHGVRGLLWNFVDTGKIIRDVYVHEGPRALLKGLGPTLAGAVPARSINFFVYGNGKHLYAEWFNHGKENSAIHLMAAATAGVATAAATNPLWVVKTDMQLRHQERQAAATPTAGSSSSPHSAASSSSSSSASLKRPLPTPPKGPKHLFAHSFRSLTSPPLPLQGPPPRPTSWTTTVDIFRNQGIRGFYRGLSASLLGVTEGTIQWTLYEQFKRMARAGPDGTPTEGSEWKVSLAAGAAKFVATIITYPHEVVRTRLRQPLPPSGVPKYRSLVQTFQLVVHEEGWRVLYSGLSAHLLRVIPNAITMFAVYEGVLTYVEKRQRRLLGVEDALRERRD</sequence>
<dbReference type="GO" id="GO:0005743">
    <property type="term" value="C:mitochondrial inner membrane"/>
    <property type="evidence" value="ECO:0007669"/>
    <property type="project" value="UniProtKB-SubCell"/>
</dbReference>
<dbReference type="InterPro" id="IPR023395">
    <property type="entry name" value="MCP_dom_sf"/>
</dbReference>
<evidence type="ECO:0000256" key="5">
    <source>
        <dbReference type="ARBA" id="ARBA00022792"/>
    </source>
</evidence>
<accession>A0A2S5B0M2</accession>
<dbReference type="PANTHER" id="PTHR45829">
    <property type="entry name" value="MITOCHONDRIAL CARRIER PROTEIN RIM2"/>
    <property type="match status" value="1"/>
</dbReference>
<evidence type="ECO:0000256" key="11">
    <source>
        <dbReference type="SAM" id="MobiDB-lite"/>
    </source>
</evidence>
<reference evidence="12 13" key="1">
    <citation type="journal article" date="2018" name="Front. Microbiol.">
        <title>Prospects for Fungal Bioremediation of Acidic Radioactive Waste Sites: Characterization and Genome Sequence of Rhodotorula taiwanensis MD1149.</title>
        <authorList>
            <person name="Tkavc R."/>
            <person name="Matrosova V.Y."/>
            <person name="Grichenko O.E."/>
            <person name="Gostincar C."/>
            <person name="Volpe R.P."/>
            <person name="Klimenkova P."/>
            <person name="Gaidamakova E.K."/>
            <person name="Zhou C.E."/>
            <person name="Stewart B.J."/>
            <person name="Lyman M.G."/>
            <person name="Malfatti S.A."/>
            <person name="Rubinfeld B."/>
            <person name="Courtot M."/>
            <person name="Singh J."/>
            <person name="Dalgard C.L."/>
            <person name="Hamilton T."/>
            <person name="Frey K.G."/>
            <person name="Gunde-Cimerman N."/>
            <person name="Dugan L."/>
            <person name="Daly M.J."/>
        </authorList>
    </citation>
    <scope>NUCLEOTIDE SEQUENCE [LARGE SCALE GENOMIC DNA]</scope>
    <source>
        <strain evidence="12 13">MD1149</strain>
    </source>
</reference>
<dbReference type="Pfam" id="PF00153">
    <property type="entry name" value="Mito_carr"/>
    <property type="match status" value="4"/>
</dbReference>
<dbReference type="STRING" id="741276.A0A2S5B0M2"/>
<keyword evidence="3 9" id="KW-0812">Transmembrane</keyword>
<dbReference type="GO" id="GO:1990519">
    <property type="term" value="P:pyrimidine nucleotide import into mitochondrion"/>
    <property type="evidence" value="ECO:0007669"/>
    <property type="project" value="TreeGrafter"/>
</dbReference>
<keyword evidence="13" id="KW-1185">Reference proteome</keyword>
<keyword evidence="8 9" id="KW-0472">Membrane</keyword>
<proteinExistence type="inferred from homology"/>
<feature type="region of interest" description="Disordered" evidence="11">
    <location>
        <begin position="1"/>
        <end position="23"/>
    </location>
</feature>
<keyword evidence="5" id="KW-0999">Mitochondrion inner membrane</keyword>
<feature type="repeat" description="Solcar" evidence="9">
    <location>
        <begin position="157"/>
        <end position="303"/>
    </location>
</feature>
<feature type="repeat" description="Solcar" evidence="9">
    <location>
        <begin position="315"/>
        <end position="404"/>
    </location>
</feature>
<evidence type="ECO:0000256" key="3">
    <source>
        <dbReference type="ARBA" id="ARBA00022692"/>
    </source>
</evidence>
<comment type="subcellular location">
    <subcellularLocation>
        <location evidence="1">Mitochondrion inner membrane</location>
        <topology evidence="1">Multi-pass membrane protein</topology>
    </subcellularLocation>
</comment>
<dbReference type="OrthoDB" id="269120at2759"/>
<feature type="compositionally biased region" description="Low complexity" evidence="11">
    <location>
        <begin position="196"/>
        <end position="221"/>
    </location>
</feature>
<keyword evidence="2 10" id="KW-0813">Transport</keyword>
<comment type="similarity">
    <text evidence="10">Belongs to the mitochondrial carrier (TC 2.A.29) family.</text>
</comment>
<gene>
    <name evidence="12" type="ORF">BMF94_6596</name>
</gene>
<dbReference type="AlphaFoldDB" id="A0A2S5B0M2"/>
<feature type="compositionally biased region" description="Pro residues" evidence="11">
    <location>
        <begin position="1"/>
        <end position="10"/>
    </location>
</feature>
<organism evidence="12 13">
    <name type="scientific">Rhodotorula taiwanensis</name>
    <dbReference type="NCBI Taxonomy" id="741276"/>
    <lineage>
        <taxon>Eukaryota</taxon>
        <taxon>Fungi</taxon>
        <taxon>Dikarya</taxon>
        <taxon>Basidiomycota</taxon>
        <taxon>Pucciniomycotina</taxon>
        <taxon>Microbotryomycetes</taxon>
        <taxon>Sporidiobolales</taxon>
        <taxon>Sporidiobolaceae</taxon>
        <taxon>Rhodotorula</taxon>
    </lineage>
</organism>
<keyword evidence="4" id="KW-0677">Repeat</keyword>
<dbReference type="SUPFAM" id="SSF103506">
    <property type="entry name" value="Mitochondrial carrier"/>
    <property type="match status" value="1"/>
</dbReference>
<evidence type="ECO:0000313" key="13">
    <source>
        <dbReference type="Proteomes" id="UP000237144"/>
    </source>
</evidence>
<dbReference type="GO" id="GO:0015218">
    <property type="term" value="F:pyrimidine nucleotide transmembrane transporter activity"/>
    <property type="evidence" value="ECO:0007669"/>
    <property type="project" value="InterPro"/>
</dbReference>
<evidence type="ECO:0000256" key="10">
    <source>
        <dbReference type="RuleBase" id="RU000488"/>
    </source>
</evidence>
<feature type="repeat" description="Solcar" evidence="9">
    <location>
        <begin position="38"/>
        <end position="147"/>
    </location>
</feature>
<protein>
    <recommendedName>
        <fullName evidence="14">Mitochondrial carrier</fullName>
    </recommendedName>
</protein>
<evidence type="ECO:0008006" key="14">
    <source>
        <dbReference type="Google" id="ProtNLM"/>
    </source>
</evidence>
<evidence type="ECO:0000256" key="9">
    <source>
        <dbReference type="PROSITE-ProRule" id="PRU00282"/>
    </source>
</evidence>
<keyword evidence="7" id="KW-0496">Mitochondrion</keyword>
<name>A0A2S5B0M2_9BASI</name>
<comment type="caution">
    <text evidence="12">The sequence shown here is derived from an EMBL/GenBank/DDBJ whole genome shotgun (WGS) entry which is preliminary data.</text>
</comment>
<keyword evidence="6" id="KW-1133">Transmembrane helix</keyword>
<evidence type="ECO:0000256" key="4">
    <source>
        <dbReference type="ARBA" id="ARBA00022737"/>
    </source>
</evidence>